<evidence type="ECO:0000256" key="3">
    <source>
        <dbReference type="ARBA" id="ARBA00022825"/>
    </source>
</evidence>
<evidence type="ECO:0000313" key="7">
    <source>
        <dbReference type="Proteomes" id="UP000198287"/>
    </source>
</evidence>
<keyword evidence="4" id="KW-1015">Disulfide bond</keyword>
<evidence type="ECO:0000256" key="4">
    <source>
        <dbReference type="ARBA" id="ARBA00023157"/>
    </source>
</evidence>
<dbReference type="PROSITE" id="PS50240">
    <property type="entry name" value="TRYPSIN_DOM"/>
    <property type="match status" value="1"/>
</dbReference>
<dbReference type="SUPFAM" id="SSF50494">
    <property type="entry name" value="Trypsin-like serine proteases"/>
    <property type="match status" value="1"/>
</dbReference>
<evidence type="ECO:0000256" key="2">
    <source>
        <dbReference type="ARBA" id="ARBA00022801"/>
    </source>
</evidence>
<dbReference type="GO" id="GO:0004252">
    <property type="term" value="F:serine-type endopeptidase activity"/>
    <property type="evidence" value="ECO:0007669"/>
    <property type="project" value="InterPro"/>
</dbReference>
<keyword evidence="3" id="KW-0720">Serine protease</keyword>
<evidence type="ECO:0000313" key="6">
    <source>
        <dbReference type="EMBL" id="OXA41977.1"/>
    </source>
</evidence>
<evidence type="ECO:0000256" key="1">
    <source>
        <dbReference type="ARBA" id="ARBA00022670"/>
    </source>
</evidence>
<dbReference type="PANTHER" id="PTHR24276:SF94">
    <property type="entry name" value="AT20289P-RELATED"/>
    <property type="match status" value="1"/>
</dbReference>
<protein>
    <submittedName>
        <fullName evidence="6">Prostate-specific antigen</fullName>
    </submittedName>
</protein>
<dbReference type="InterPro" id="IPR050430">
    <property type="entry name" value="Peptidase_S1"/>
</dbReference>
<dbReference type="STRING" id="158441.A0A226DB74"/>
<name>A0A226DB74_FOLCA</name>
<dbReference type="InterPro" id="IPR043504">
    <property type="entry name" value="Peptidase_S1_PA_chymotrypsin"/>
</dbReference>
<dbReference type="PANTHER" id="PTHR24276">
    <property type="entry name" value="POLYSERASE-RELATED"/>
    <property type="match status" value="1"/>
</dbReference>
<dbReference type="GO" id="GO:0006508">
    <property type="term" value="P:proteolysis"/>
    <property type="evidence" value="ECO:0007669"/>
    <property type="project" value="UniProtKB-KW"/>
</dbReference>
<sequence length="124" mass="13320">FSSYLHSDTVTTDVCILHLTEPLQLNNFFRTIPACRAEPSVGTICTATGWGDTCKNEPSNDTKAQHDHSFPPRNGDSGGPLVCGSGSFRCLAGAVSFGGEPCAIEKPAGFANVAWLYNFFMEDK</sequence>
<accession>A0A226DB74</accession>
<keyword evidence="7" id="KW-1185">Reference proteome</keyword>
<dbReference type="InterPro" id="IPR009003">
    <property type="entry name" value="Peptidase_S1_PA"/>
</dbReference>
<comment type="caution">
    <text evidence="6">The sequence shown here is derived from an EMBL/GenBank/DDBJ whole genome shotgun (WGS) entry which is preliminary data.</text>
</comment>
<evidence type="ECO:0000259" key="5">
    <source>
        <dbReference type="PROSITE" id="PS50240"/>
    </source>
</evidence>
<dbReference type="AlphaFoldDB" id="A0A226DB74"/>
<keyword evidence="1" id="KW-0645">Protease</keyword>
<gene>
    <name evidence="6" type="ORF">Fcan01_23208</name>
</gene>
<dbReference type="Proteomes" id="UP000198287">
    <property type="component" value="Unassembled WGS sequence"/>
</dbReference>
<feature type="non-terminal residue" evidence="6">
    <location>
        <position position="1"/>
    </location>
</feature>
<feature type="domain" description="Peptidase S1" evidence="5">
    <location>
        <begin position="1"/>
        <end position="124"/>
    </location>
</feature>
<keyword evidence="2" id="KW-0378">Hydrolase</keyword>
<reference evidence="6 7" key="1">
    <citation type="submission" date="2015-12" db="EMBL/GenBank/DDBJ databases">
        <title>The genome of Folsomia candida.</title>
        <authorList>
            <person name="Faddeeva A."/>
            <person name="Derks M.F."/>
            <person name="Anvar Y."/>
            <person name="Smit S."/>
            <person name="Van Straalen N."/>
            <person name="Roelofs D."/>
        </authorList>
    </citation>
    <scope>NUCLEOTIDE SEQUENCE [LARGE SCALE GENOMIC DNA]</scope>
    <source>
        <strain evidence="6 7">VU population</strain>
        <tissue evidence="6">Whole body</tissue>
    </source>
</reference>
<dbReference type="InterPro" id="IPR001254">
    <property type="entry name" value="Trypsin_dom"/>
</dbReference>
<dbReference type="Gene3D" id="2.40.10.10">
    <property type="entry name" value="Trypsin-like serine proteases"/>
    <property type="match status" value="3"/>
</dbReference>
<dbReference type="Pfam" id="PF00089">
    <property type="entry name" value="Trypsin"/>
    <property type="match status" value="2"/>
</dbReference>
<dbReference type="EMBL" id="LNIX01000027">
    <property type="protein sequence ID" value="OXA41977.1"/>
    <property type="molecule type" value="Genomic_DNA"/>
</dbReference>
<organism evidence="6 7">
    <name type="scientific">Folsomia candida</name>
    <name type="common">Springtail</name>
    <dbReference type="NCBI Taxonomy" id="158441"/>
    <lineage>
        <taxon>Eukaryota</taxon>
        <taxon>Metazoa</taxon>
        <taxon>Ecdysozoa</taxon>
        <taxon>Arthropoda</taxon>
        <taxon>Hexapoda</taxon>
        <taxon>Collembola</taxon>
        <taxon>Entomobryomorpha</taxon>
        <taxon>Isotomoidea</taxon>
        <taxon>Isotomidae</taxon>
        <taxon>Proisotominae</taxon>
        <taxon>Folsomia</taxon>
    </lineage>
</organism>
<proteinExistence type="predicted"/>